<dbReference type="RefSeq" id="WP_179647778.1">
    <property type="nucleotide sequence ID" value="NZ_JACBZM010000001.1"/>
</dbReference>
<dbReference type="AlphaFoldDB" id="A0A7Z0CJG7"/>
<evidence type="ECO:0000313" key="3">
    <source>
        <dbReference type="Proteomes" id="UP000562045"/>
    </source>
</evidence>
<dbReference type="Pfam" id="PF16170">
    <property type="entry name" value="DUF4873"/>
    <property type="match status" value="1"/>
</dbReference>
<feature type="domain" description="DUF4873" evidence="1">
    <location>
        <begin position="9"/>
        <end position="94"/>
    </location>
</feature>
<accession>A0A7Z0CJG7</accession>
<comment type="caution">
    <text evidence="2">The sequence shown here is derived from an EMBL/GenBank/DDBJ whole genome shotgun (WGS) entry which is preliminary data.</text>
</comment>
<sequence>MSVAHEPQELYDGPAVVHVHGTDHGVVVTLRGSFQPLDGLFHWYGRVAAGTPVDDVRSGSTVTLRTEAGEATARLSDKDTWGRFRITGTGTPPF</sequence>
<gene>
    <name evidence="2" type="ORF">BJ993_000731</name>
</gene>
<evidence type="ECO:0000313" key="2">
    <source>
        <dbReference type="EMBL" id="NYI43651.1"/>
    </source>
</evidence>
<dbReference type="InterPro" id="IPR032371">
    <property type="entry name" value="DUF4873"/>
</dbReference>
<organism evidence="2 3">
    <name type="scientific">Nocardioides aromaticivorans</name>
    <dbReference type="NCBI Taxonomy" id="200618"/>
    <lineage>
        <taxon>Bacteria</taxon>
        <taxon>Bacillati</taxon>
        <taxon>Actinomycetota</taxon>
        <taxon>Actinomycetes</taxon>
        <taxon>Propionibacteriales</taxon>
        <taxon>Nocardioidaceae</taxon>
        <taxon>Nocardioides</taxon>
    </lineage>
</organism>
<proteinExistence type="predicted"/>
<reference evidence="2 3" key="1">
    <citation type="submission" date="2020-07" db="EMBL/GenBank/DDBJ databases">
        <title>Sequencing the genomes of 1000 actinobacteria strains.</title>
        <authorList>
            <person name="Klenk H.-P."/>
        </authorList>
    </citation>
    <scope>NUCLEOTIDE SEQUENCE [LARGE SCALE GENOMIC DNA]</scope>
    <source>
        <strain evidence="2 3">DSM 15131</strain>
    </source>
</reference>
<protein>
    <recommendedName>
        <fullName evidence="1">DUF4873 domain-containing protein</fullName>
    </recommendedName>
</protein>
<name>A0A7Z0CJG7_9ACTN</name>
<dbReference type="Proteomes" id="UP000562045">
    <property type="component" value="Unassembled WGS sequence"/>
</dbReference>
<evidence type="ECO:0000259" key="1">
    <source>
        <dbReference type="Pfam" id="PF16170"/>
    </source>
</evidence>
<dbReference type="EMBL" id="JACBZM010000001">
    <property type="protein sequence ID" value="NYI43651.1"/>
    <property type="molecule type" value="Genomic_DNA"/>
</dbReference>